<evidence type="ECO:0000256" key="8">
    <source>
        <dbReference type="ARBA" id="ARBA00023277"/>
    </source>
</evidence>
<evidence type="ECO:0000256" key="4">
    <source>
        <dbReference type="ARBA" id="ARBA00012744"/>
    </source>
</evidence>
<evidence type="ECO:0000256" key="2">
    <source>
        <dbReference type="ARBA" id="ARBA00004987"/>
    </source>
</evidence>
<dbReference type="SMART" id="SM01217">
    <property type="entry name" value="Fn3_like"/>
    <property type="match status" value="1"/>
</dbReference>
<dbReference type="PANTHER" id="PTHR42715:SF3">
    <property type="entry name" value="BETA-GLUCOSIDASE B-RELATED"/>
    <property type="match status" value="1"/>
</dbReference>
<dbReference type="InterPro" id="IPR002772">
    <property type="entry name" value="Glyco_hydro_3_C"/>
</dbReference>
<evidence type="ECO:0000256" key="1">
    <source>
        <dbReference type="ARBA" id="ARBA00000448"/>
    </source>
</evidence>
<dbReference type="InterPro" id="IPR036881">
    <property type="entry name" value="Glyco_hydro_3_C_sf"/>
</dbReference>
<dbReference type="PANTHER" id="PTHR42715">
    <property type="entry name" value="BETA-GLUCOSIDASE"/>
    <property type="match status" value="1"/>
</dbReference>
<evidence type="ECO:0000256" key="3">
    <source>
        <dbReference type="ARBA" id="ARBA00005336"/>
    </source>
</evidence>
<dbReference type="InterPro" id="IPR037524">
    <property type="entry name" value="PA14/GLEYA"/>
</dbReference>
<dbReference type="InterPro" id="IPR017853">
    <property type="entry name" value="GH"/>
</dbReference>
<dbReference type="InterPro" id="IPR036962">
    <property type="entry name" value="Glyco_hydro_3_N_sf"/>
</dbReference>
<evidence type="ECO:0000256" key="9">
    <source>
        <dbReference type="ARBA" id="ARBA00023295"/>
    </source>
</evidence>
<evidence type="ECO:0000256" key="10">
    <source>
        <dbReference type="ARBA" id="ARBA00023326"/>
    </source>
</evidence>
<dbReference type="SUPFAM" id="SSF52279">
    <property type="entry name" value="Beta-D-glucan exohydrolase, C-terminal domain"/>
    <property type="match status" value="1"/>
</dbReference>
<name>A0ABR4FL18_9EURO</name>
<evidence type="ECO:0000313" key="13">
    <source>
        <dbReference type="EMBL" id="KAL2783948.1"/>
    </source>
</evidence>
<dbReference type="EC" id="3.2.1.21" evidence="4 11"/>
<evidence type="ECO:0000256" key="6">
    <source>
        <dbReference type="ARBA" id="ARBA00023001"/>
    </source>
</evidence>
<keyword evidence="14" id="KW-1185">Reference proteome</keyword>
<evidence type="ECO:0000313" key="14">
    <source>
        <dbReference type="Proteomes" id="UP001610563"/>
    </source>
</evidence>
<proteinExistence type="inferred from homology"/>
<organism evidence="13 14">
    <name type="scientific">Aspergillus keveii</name>
    <dbReference type="NCBI Taxonomy" id="714993"/>
    <lineage>
        <taxon>Eukaryota</taxon>
        <taxon>Fungi</taxon>
        <taxon>Dikarya</taxon>
        <taxon>Ascomycota</taxon>
        <taxon>Pezizomycotina</taxon>
        <taxon>Eurotiomycetes</taxon>
        <taxon>Eurotiomycetidae</taxon>
        <taxon>Eurotiales</taxon>
        <taxon>Aspergillaceae</taxon>
        <taxon>Aspergillus</taxon>
        <taxon>Aspergillus subgen. Nidulantes</taxon>
    </lineage>
</organism>
<protein>
    <recommendedName>
        <fullName evidence="4 11">beta-glucosidase</fullName>
        <ecNumber evidence="4 11">3.2.1.21</ecNumber>
    </recommendedName>
</protein>
<comment type="catalytic activity">
    <reaction evidence="1 11">
        <text>Hydrolysis of terminal, non-reducing beta-D-glucosyl residues with release of beta-D-glucose.</text>
        <dbReference type="EC" id="3.2.1.21"/>
    </reaction>
</comment>
<sequence length="857" mass="94603">MSSTQIDILLKKLTLEEKVSLLAAVDWWRTPVIDRDDVFVPHIKTTDGPNGARGESYVSGIKAACFPCGTSLGASFDRDLLYRSGQEIAKEARTKAANVLLAPTLNVIRSPRGGRNYETYSEDPVVLGALAARFINGCQSEGIAATPKHFVVNDTENNRKVLSAEVDEQTLREIYMLPFQLLMKWSKPWCLMTSYNRVNGIYVSDDARLVNGVVRQEWGFDGLVVSDWMGVYSTAESVNAGVDVDLPGPTKWRGDKLFQAITDGAVSEETVNNSARRVLEIAQRLGRFENPEEAPEVALQNPDRDQFIREAGAQGMVLLKNENDILPLREKATVALVGHQASNAALGGGGSARVDSLRAVSPIEGLREAGFDVIEAPGVPVFGALPHANTSIIYAPGTQTQSSEPVSIEWFNGHTIGQNLVHKDTKVLPEYMIKEQWPSYLASEYCTRMKFAIRPTTSGEHILSVISTGPAICYINGEKVFTRTQETDLKPESFYFFKSQLERRFTYPMQANQLYTLTLESWNTDPALLNSPALSGGRLFQGSSLRFHEAIDLPKRIEATCTAASRAEYAIVCIGTTPVIESEGFDRTSFALAAEQYEQILAVSRENPNTIVVNFSGGPIDLTPVIGHIPGLVQAWFPGQEAGHSLAMVLSGQVNPSGRLPFSWPHRDEDNPSYGNFPCDENNIVRYAEGLDVGYRYYDRENTPAPLFPFGFGLSYDMHVKVSDIRISSTQSSSLSEPTDTIEITCNIRNLGTRPGATVLQYYISFPELLRNSSSSPSRQKRPLKELKDFVKVRLDPAEERSVSVALDKYAVSYYNVDARCWQADRGLYTVSVAGSVEDIYGVVEVEVAEGFTWNGL</sequence>
<evidence type="ECO:0000259" key="12">
    <source>
        <dbReference type="PROSITE" id="PS51820"/>
    </source>
</evidence>
<dbReference type="Pfam" id="PF00933">
    <property type="entry name" value="Glyco_hydro_3"/>
    <property type="match status" value="1"/>
</dbReference>
<dbReference type="Gene3D" id="2.60.120.260">
    <property type="entry name" value="Galactose-binding domain-like"/>
    <property type="match status" value="1"/>
</dbReference>
<feature type="domain" description="PA14" evidence="12">
    <location>
        <begin position="401"/>
        <end position="552"/>
    </location>
</feature>
<dbReference type="InterPro" id="IPR019800">
    <property type="entry name" value="Glyco_hydro_3_AS"/>
</dbReference>
<comment type="pathway">
    <text evidence="2 11">Glycan metabolism; cellulose degradation.</text>
</comment>
<comment type="similarity">
    <text evidence="3 11">Belongs to the glycosyl hydrolase 3 family.</text>
</comment>
<dbReference type="PROSITE" id="PS51820">
    <property type="entry name" value="PA14"/>
    <property type="match status" value="1"/>
</dbReference>
<dbReference type="InterPro" id="IPR026891">
    <property type="entry name" value="Fn3-like"/>
</dbReference>
<keyword evidence="9 11" id="KW-0326">Glycosidase</keyword>
<dbReference type="PRINTS" id="PR00133">
    <property type="entry name" value="GLHYDRLASE3"/>
</dbReference>
<dbReference type="Proteomes" id="UP001610563">
    <property type="component" value="Unassembled WGS sequence"/>
</dbReference>
<keyword evidence="6" id="KW-0136">Cellulose degradation</keyword>
<dbReference type="InterPro" id="IPR013783">
    <property type="entry name" value="Ig-like_fold"/>
</dbReference>
<keyword evidence="10 11" id="KW-0624">Polysaccharide degradation</keyword>
<dbReference type="SUPFAM" id="SSF51445">
    <property type="entry name" value="(Trans)glycosidases"/>
    <property type="match status" value="1"/>
</dbReference>
<dbReference type="Gene3D" id="3.40.50.1700">
    <property type="entry name" value="Glycoside hydrolase family 3 C-terminal domain"/>
    <property type="match status" value="1"/>
</dbReference>
<dbReference type="Pfam" id="PF14310">
    <property type="entry name" value="Fn3-like"/>
    <property type="match status" value="1"/>
</dbReference>
<evidence type="ECO:0000256" key="7">
    <source>
        <dbReference type="ARBA" id="ARBA00023180"/>
    </source>
</evidence>
<dbReference type="Gene3D" id="3.20.20.300">
    <property type="entry name" value="Glycoside hydrolase, family 3, N-terminal domain"/>
    <property type="match status" value="1"/>
</dbReference>
<dbReference type="EMBL" id="JBFTWV010000202">
    <property type="protein sequence ID" value="KAL2783948.1"/>
    <property type="molecule type" value="Genomic_DNA"/>
</dbReference>
<keyword evidence="7" id="KW-0325">Glycoprotein</keyword>
<reference evidence="13 14" key="1">
    <citation type="submission" date="2024-07" db="EMBL/GenBank/DDBJ databases">
        <title>Section-level genome sequencing and comparative genomics of Aspergillus sections Usti and Cavernicolus.</title>
        <authorList>
            <consortium name="Lawrence Berkeley National Laboratory"/>
            <person name="Nybo J.L."/>
            <person name="Vesth T.C."/>
            <person name="Theobald S."/>
            <person name="Frisvad J.C."/>
            <person name="Larsen T.O."/>
            <person name="Kjaerboelling I."/>
            <person name="Rothschild-Mancinelli K."/>
            <person name="Lyhne E.K."/>
            <person name="Kogle M.E."/>
            <person name="Barry K."/>
            <person name="Clum A."/>
            <person name="Na H."/>
            <person name="Ledsgaard L."/>
            <person name="Lin J."/>
            <person name="Lipzen A."/>
            <person name="Kuo A."/>
            <person name="Riley R."/>
            <person name="Mondo S."/>
            <person name="Labutti K."/>
            <person name="Haridas S."/>
            <person name="Pangalinan J."/>
            <person name="Salamov A.A."/>
            <person name="Simmons B.A."/>
            <person name="Magnuson J.K."/>
            <person name="Chen J."/>
            <person name="Drula E."/>
            <person name="Henrissat B."/>
            <person name="Wiebenga A."/>
            <person name="Lubbers R.J."/>
            <person name="Gomes A.C."/>
            <person name="Makela M.R."/>
            <person name="Stajich J."/>
            <person name="Grigoriev I.V."/>
            <person name="Mortensen U.H."/>
            <person name="De Vries R.P."/>
            <person name="Baker S.E."/>
            <person name="Andersen M.R."/>
        </authorList>
    </citation>
    <scope>NUCLEOTIDE SEQUENCE [LARGE SCALE GENOMIC DNA]</scope>
    <source>
        <strain evidence="13 14">CBS 209.92</strain>
    </source>
</reference>
<dbReference type="Gene3D" id="2.60.40.10">
    <property type="entry name" value="Immunoglobulins"/>
    <property type="match status" value="1"/>
</dbReference>
<dbReference type="InterPro" id="IPR050288">
    <property type="entry name" value="Cellulose_deg_GH3"/>
</dbReference>
<dbReference type="InterPro" id="IPR001764">
    <property type="entry name" value="Glyco_hydro_3_N"/>
</dbReference>
<dbReference type="PROSITE" id="PS00775">
    <property type="entry name" value="GLYCOSYL_HYDROL_F3"/>
    <property type="match status" value="1"/>
</dbReference>
<dbReference type="GO" id="GO:0016787">
    <property type="term" value="F:hydrolase activity"/>
    <property type="evidence" value="ECO:0007669"/>
    <property type="project" value="UniProtKB-KW"/>
</dbReference>
<gene>
    <name evidence="13" type="ORF">BJX66DRAFT_348996</name>
</gene>
<keyword evidence="8 11" id="KW-0119">Carbohydrate metabolism</keyword>
<accession>A0ABR4FL18</accession>
<dbReference type="Pfam" id="PF01915">
    <property type="entry name" value="Glyco_hydro_3_C"/>
    <property type="match status" value="1"/>
</dbReference>
<comment type="caution">
    <text evidence="13">The sequence shown here is derived from an EMBL/GenBank/DDBJ whole genome shotgun (WGS) entry which is preliminary data.</text>
</comment>
<evidence type="ECO:0000256" key="11">
    <source>
        <dbReference type="RuleBase" id="RU361161"/>
    </source>
</evidence>
<keyword evidence="5 11" id="KW-0378">Hydrolase</keyword>
<evidence type="ECO:0000256" key="5">
    <source>
        <dbReference type="ARBA" id="ARBA00022801"/>
    </source>
</evidence>